<accession>A0A835N613</accession>
<dbReference type="AlphaFoldDB" id="A0A835N613"/>
<proteinExistence type="predicted"/>
<reference evidence="1 2" key="1">
    <citation type="submission" date="2020-10" db="EMBL/GenBank/DDBJ databases">
        <title>Plant Genome Project.</title>
        <authorList>
            <person name="Zhang R.-G."/>
        </authorList>
    </citation>
    <scope>NUCLEOTIDE SEQUENCE [LARGE SCALE GENOMIC DNA]</scope>
    <source>
        <strain evidence="1">FAFU-HL-1</strain>
        <tissue evidence="1">Leaf</tissue>
    </source>
</reference>
<comment type="caution">
    <text evidence="1">The sequence shown here is derived from an EMBL/GenBank/DDBJ whole genome shotgun (WGS) entry which is preliminary data.</text>
</comment>
<name>A0A835N613_9ROSI</name>
<sequence length="96" mass="10664">MGLDSDRSPFPRFQVSVFGGLELVPFVAGCRLPVDKKLANNKVGPTFFCVYRIHQCPGRKNNKGGGALLGKQDHEKRFDSSLRLHAERDAEHTLAL</sequence>
<dbReference type="Proteomes" id="UP000657918">
    <property type="component" value="Unassembled WGS sequence"/>
</dbReference>
<protein>
    <submittedName>
        <fullName evidence="1">Uncharacterized protein</fullName>
    </submittedName>
</protein>
<organism evidence="1 2">
    <name type="scientific">Salix dunnii</name>
    <dbReference type="NCBI Taxonomy" id="1413687"/>
    <lineage>
        <taxon>Eukaryota</taxon>
        <taxon>Viridiplantae</taxon>
        <taxon>Streptophyta</taxon>
        <taxon>Embryophyta</taxon>
        <taxon>Tracheophyta</taxon>
        <taxon>Spermatophyta</taxon>
        <taxon>Magnoliopsida</taxon>
        <taxon>eudicotyledons</taxon>
        <taxon>Gunneridae</taxon>
        <taxon>Pentapetalae</taxon>
        <taxon>rosids</taxon>
        <taxon>fabids</taxon>
        <taxon>Malpighiales</taxon>
        <taxon>Salicaceae</taxon>
        <taxon>Saliceae</taxon>
        <taxon>Salix</taxon>
    </lineage>
</organism>
<keyword evidence="2" id="KW-1185">Reference proteome</keyword>
<evidence type="ECO:0000313" key="1">
    <source>
        <dbReference type="EMBL" id="KAF9686947.1"/>
    </source>
</evidence>
<dbReference type="EMBL" id="JADGMS010000002">
    <property type="protein sequence ID" value="KAF9686947.1"/>
    <property type="molecule type" value="Genomic_DNA"/>
</dbReference>
<gene>
    <name evidence="1" type="ORF">SADUNF_Sadunf02G0043100</name>
</gene>
<evidence type="ECO:0000313" key="2">
    <source>
        <dbReference type="Proteomes" id="UP000657918"/>
    </source>
</evidence>